<reference evidence="2" key="1">
    <citation type="submission" date="2022-01" db="EMBL/GenBank/DDBJ databases">
        <title>Comparative genomics reveals a dynamic genome evolution in the ectomycorrhizal milk-cap (Lactarius) mushrooms.</title>
        <authorList>
            <consortium name="DOE Joint Genome Institute"/>
            <person name="Lebreton A."/>
            <person name="Tang N."/>
            <person name="Kuo A."/>
            <person name="LaButti K."/>
            <person name="Drula E."/>
            <person name="Barry K."/>
            <person name="Clum A."/>
            <person name="Lipzen A."/>
            <person name="Mousain D."/>
            <person name="Ng V."/>
            <person name="Wang R."/>
            <person name="Wang X."/>
            <person name="Dai Y."/>
            <person name="Henrissat B."/>
            <person name="Grigoriev I.V."/>
            <person name="Guerin-Laguette A."/>
            <person name="Yu F."/>
            <person name="Martin F.M."/>
        </authorList>
    </citation>
    <scope>NUCLEOTIDE SEQUENCE</scope>
    <source>
        <strain evidence="2">QP</strain>
    </source>
</reference>
<feature type="region of interest" description="Disordered" evidence="1">
    <location>
        <begin position="1"/>
        <end position="33"/>
    </location>
</feature>
<evidence type="ECO:0000256" key="1">
    <source>
        <dbReference type="SAM" id="MobiDB-lite"/>
    </source>
</evidence>
<keyword evidence="3" id="KW-1185">Reference proteome</keyword>
<evidence type="ECO:0000313" key="3">
    <source>
        <dbReference type="Proteomes" id="UP001201163"/>
    </source>
</evidence>
<evidence type="ECO:0000313" key="2">
    <source>
        <dbReference type="EMBL" id="KAH8982948.1"/>
    </source>
</evidence>
<comment type="caution">
    <text evidence="2">The sequence shown here is derived from an EMBL/GenBank/DDBJ whole genome shotgun (WGS) entry which is preliminary data.</text>
</comment>
<proteinExistence type="predicted"/>
<protein>
    <submittedName>
        <fullName evidence="2">Uncharacterized protein</fullName>
    </submittedName>
</protein>
<dbReference type="Proteomes" id="UP001201163">
    <property type="component" value="Unassembled WGS sequence"/>
</dbReference>
<name>A0AAD4Q9H4_9AGAM</name>
<feature type="region of interest" description="Disordered" evidence="1">
    <location>
        <begin position="358"/>
        <end position="378"/>
    </location>
</feature>
<dbReference type="AlphaFoldDB" id="A0AAD4Q9H4"/>
<organism evidence="2 3">
    <name type="scientific">Lactarius akahatsu</name>
    <dbReference type="NCBI Taxonomy" id="416441"/>
    <lineage>
        <taxon>Eukaryota</taxon>
        <taxon>Fungi</taxon>
        <taxon>Dikarya</taxon>
        <taxon>Basidiomycota</taxon>
        <taxon>Agaricomycotina</taxon>
        <taxon>Agaricomycetes</taxon>
        <taxon>Russulales</taxon>
        <taxon>Russulaceae</taxon>
        <taxon>Lactarius</taxon>
    </lineage>
</organism>
<gene>
    <name evidence="2" type="ORF">EDB92DRAFT_1819651</name>
</gene>
<sequence>MERHAREPGPTTAQGISGVDGPRVSGRGNARSSLKDGIRGHYYLTRRVGSSLLVEDETPRLSKEQREFEKRSSWPTSLDSWGYHGAYEPRRRGGRRGSLWNVVTAQKPSEVNEPNELHVDTVYALGFLGAPYLPVVLPPPPANLKFIKAHLVGSINYLTQEFPARIVLDIKRLSFSHAVPESLRQHPLTSFDKCNMLISLAAVAVYYAQRHTPAYMGNDYERGIQGTKRTYGHRSVVVRHVFVVTPSESSLDEYLGWVRSVVLVTTQGVGKNATRFPKRSDRYGDVSLTLSCIPMTPDRANLHTCSQPSYAIERGSQWPWPLELNLPGGVITEPGGGCSCRLKVCNFHWNSLNRQPPQSAVYSKGDQGVSRGGPPRSSPPPLGVALTCYRLLVITTAILWGSIKFTLAWQDKVPSFVATTVDVFALVFGIM</sequence>
<accession>A0AAD4Q9H4</accession>
<dbReference type="EMBL" id="JAKELL010000094">
    <property type="protein sequence ID" value="KAH8982948.1"/>
    <property type="molecule type" value="Genomic_DNA"/>
</dbReference>